<protein>
    <submittedName>
        <fullName evidence="1">Uncharacterized protein</fullName>
    </submittedName>
</protein>
<dbReference type="Proteomes" id="UP000321249">
    <property type="component" value="Unassembled WGS sequence"/>
</dbReference>
<dbReference type="EMBL" id="VOQQ01000001">
    <property type="protein sequence ID" value="TXC63866.1"/>
    <property type="molecule type" value="Genomic_DNA"/>
</dbReference>
<organism evidence="1 2">
    <name type="scientific">Allosphingosinicella ginsenosidimutans</name>
    <dbReference type="NCBI Taxonomy" id="1176539"/>
    <lineage>
        <taxon>Bacteria</taxon>
        <taxon>Pseudomonadati</taxon>
        <taxon>Pseudomonadota</taxon>
        <taxon>Alphaproteobacteria</taxon>
        <taxon>Sphingomonadales</taxon>
        <taxon>Sphingomonadaceae</taxon>
        <taxon>Allosphingosinicella</taxon>
    </lineage>
</organism>
<evidence type="ECO:0000313" key="1">
    <source>
        <dbReference type="EMBL" id="TXC63866.1"/>
    </source>
</evidence>
<reference evidence="1 2" key="1">
    <citation type="journal article" date="2015" name="J. Microbiol.">
        <title>Sphingosinicella ginsenosidimutans sp. nov., with ginsenoside converting activity.</title>
        <authorList>
            <person name="Kim J.K."/>
            <person name="Kang M.S."/>
            <person name="Park S.C."/>
            <person name="Kim K.M."/>
            <person name="Choi K."/>
            <person name="Yoon M.H."/>
            <person name="Im W.T."/>
        </authorList>
    </citation>
    <scope>NUCLEOTIDE SEQUENCE [LARGE SCALE GENOMIC DNA]</scope>
    <source>
        <strain evidence="1 2">BS-11</strain>
    </source>
</reference>
<dbReference type="AlphaFoldDB" id="A0A5C6TUC6"/>
<gene>
    <name evidence="1" type="ORF">FRZ32_09475</name>
</gene>
<sequence length="110" mass="11494">MRHQIIASARRIAGELQATENDFDTAIANNARLVATMIDARLAAGLPAAVARGAFGKAVEAISHSAKARDLLIDAHQELAQLNIRELATGDLSQCPEGWVAPVGLVANAA</sequence>
<proteinExistence type="predicted"/>
<evidence type="ECO:0000313" key="2">
    <source>
        <dbReference type="Proteomes" id="UP000321249"/>
    </source>
</evidence>
<accession>A0A5C6TUC6</accession>
<keyword evidence="2" id="KW-1185">Reference proteome</keyword>
<dbReference type="RefSeq" id="WP_147043274.1">
    <property type="nucleotide sequence ID" value="NZ_BAABIR010000004.1"/>
</dbReference>
<dbReference type="OrthoDB" id="10005225at2"/>
<name>A0A5C6TUC6_9SPHN</name>
<comment type="caution">
    <text evidence="1">The sequence shown here is derived from an EMBL/GenBank/DDBJ whole genome shotgun (WGS) entry which is preliminary data.</text>
</comment>